<evidence type="ECO:0000313" key="2">
    <source>
        <dbReference type="Proteomes" id="UP000176864"/>
    </source>
</evidence>
<comment type="caution">
    <text evidence="1">The sequence shown here is derived from an EMBL/GenBank/DDBJ whole genome shotgun (WGS) entry which is preliminary data.</text>
</comment>
<dbReference type="Proteomes" id="UP000176864">
    <property type="component" value="Unassembled WGS sequence"/>
</dbReference>
<sequence>MDDTRARSEFLRIKDNLIERIATGPRDLFEIEDRLIRLTDHLEKFAFLKIYRLAEDGEMALNILAEKLIELDAENRRKLIRQTLDGMRLEQ</sequence>
<dbReference type="AlphaFoldDB" id="A0A1F5NM77"/>
<reference evidence="1 2" key="1">
    <citation type="journal article" date="2016" name="Nat. Commun.">
        <title>Thousands of microbial genomes shed light on interconnected biogeochemical processes in an aquifer system.</title>
        <authorList>
            <person name="Anantharaman K."/>
            <person name="Brown C.T."/>
            <person name="Hug L.A."/>
            <person name="Sharon I."/>
            <person name="Castelle C.J."/>
            <person name="Probst A.J."/>
            <person name="Thomas B.C."/>
            <person name="Singh A."/>
            <person name="Wilkins M.J."/>
            <person name="Karaoz U."/>
            <person name="Brodie E.L."/>
            <person name="Williams K.H."/>
            <person name="Hubbard S.S."/>
            <person name="Banfield J.F."/>
        </authorList>
    </citation>
    <scope>NUCLEOTIDE SEQUENCE [LARGE SCALE GENOMIC DNA]</scope>
</reference>
<proteinExistence type="predicted"/>
<dbReference type="EMBL" id="MFEK01000013">
    <property type="protein sequence ID" value="OGE78801.1"/>
    <property type="molecule type" value="Genomic_DNA"/>
</dbReference>
<name>A0A1F5NM77_9BACT</name>
<organism evidence="1 2">
    <name type="scientific">Candidatus Doudnabacteria bacterium RIFCSPHIGHO2_01_FULL_46_14</name>
    <dbReference type="NCBI Taxonomy" id="1817824"/>
    <lineage>
        <taxon>Bacteria</taxon>
        <taxon>Candidatus Doudnaibacteriota</taxon>
    </lineage>
</organism>
<accession>A0A1F5NM77</accession>
<gene>
    <name evidence="1" type="ORF">A2751_01230</name>
</gene>
<evidence type="ECO:0000313" key="1">
    <source>
        <dbReference type="EMBL" id="OGE78801.1"/>
    </source>
</evidence>
<protein>
    <submittedName>
        <fullName evidence="1">Uncharacterized protein</fullName>
    </submittedName>
</protein>